<gene>
    <name evidence="2" type="ORF">NIES1031_13610</name>
</gene>
<keyword evidence="3" id="KW-1185">Reference proteome</keyword>
<reference evidence="2 3" key="1">
    <citation type="submission" date="2016-11" db="EMBL/GenBank/DDBJ databases">
        <title>Draft Genome Sequences of Nine Cyanobacterial Strains from Diverse Habitats.</title>
        <authorList>
            <person name="Zhu T."/>
            <person name="Hou S."/>
            <person name="Lu X."/>
            <person name="Hess W.R."/>
        </authorList>
    </citation>
    <scope>NUCLEOTIDE SEQUENCE [LARGE SCALE GENOMIC DNA]</scope>
    <source>
        <strain evidence="2 3">5.2 s.c.1</strain>
    </source>
</reference>
<evidence type="ECO:0000313" key="2">
    <source>
        <dbReference type="EMBL" id="OKH25407.1"/>
    </source>
</evidence>
<protein>
    <submittedName>
        <fullName evidence="2">MobA-like protein</fullName>
    </submittedName>
</protein>
<dbReference type="PANTHER" id="PTHR43777:SF1">
    <property type="entry name" value="MOLYBDENUM COFACTOR CYTIDYLYLTRANSFERASE"/>
    <property type="match status" value="1"/>
</dbReference>
<dbReference type="InterPro" id="IPR025877">
    <property type="entry name" value="MobA-like_NTP_Trfase"/>
</dbReference>
<dbReference type="EMBL" id="MRCC01000010">
    <property type="protein sequence ID" value="OKH25407.1"/>
    <property type="molecule type" value="Genomic_DNA"/>
</dbReference>
<dbReference type="SUPFAM" id="SSF53448">
    <property type="entry name" value="Nucleotide-diphospho-sugar transferases"/>
    <property type="match status" value="1"/>
</dbReference>
<dbReference type="Proteomes" id="UP000185984">
    <property type="component" value="Unassembled WGS sequence"/>
</dbReference>
<proteinExistence type="predicted"/>
<sequence length="198" mass="21767">MAQTFNCFALILAAGASSRMGTCKASLPWRNAKSLLSYQVEQLSLAKIVPIVVLGLHNFKQTQLPEGTIVAINHTPSAGKVSSILTGLKHVQQFDYLFISAVDQPRSSWIYQRLLQAHLSSPSVPITAPLCQGKLGHPLLFSASVRSHLENISEANLGLRQVVQTFYTQIQRVNFDTPEVLLDLNTPEAYQAALQIQD</sequence>
<dbReference type="RefSeq" id="WP_073549977.1">
    <property type="nucleotide sequence ID" value="NZ_CAWMVK010000002.1"/>
</dbReference>
<accession>A0A1U7HPB0</accession>
<dbReference type="PANTHER" id="PTHR43777">
    <property type="entry name" value="MOLYBDENUM COFACTOR CYTIDYLYLTRANSFERASE"/>
    <property type="match status" value="1"/>
</dbReference>
<dbReference type="Pfam" id="PF12804">
    <property type="entry name" value="NTP_transf_3"/>
    <property type="match status" value="1"/>
</dbReference>
<dbReference type="InterPro" id="IPR029044">
    <property type="entry name" value="Nucleotide-diphossugar_trans"/>
</dbReference>
<evidence type="ECO:0000259" key="1">
    <source>
        <dbReference type="Pfam" id="PF12804"/>
    </source>
</evidence>
<comment type="caution">
    <text evidence="2">The sequence shown here is derived from an EMBL/GenBank/DDBJ whole genome shotgun (WGS) entry which is preliminary data.</text>
</comment>
<organism evidence="2 3">
    <name type="scientific">Chroogloeocystis siderophila 5.2 s.c.1</name>
    <dbReference type="NCBI Taxonomy" id="247279"/>
    <lineage>
        <taxon>Bacteria</taxon>
        <taxon>Bacillati</taxon>
        <taxon>Cyanobacteriota</taxon>
        <taxon>Cyanophyceae</taxon>
        <taxon>Oscillatoriophycideae</taxon>
        <taxon>Chroococcales</taxon>
        <taxon>Chroococcaceae</taxon>
        <taxon>Chroogloeocystis</taxon>
    </lineage>
</organism>
<feature type="domain" description="MobA-like NTP transferase" evidence="1">
    <location>
        <begin position="9"/>
        <end position="164"/>
    </location>
</feature>
<dbReference type="Gene3D" id="3.90.550.10">
    <property type="entry name" value="Spore Coat Polysaccharide Biosynthesis Protein SpsA, Chain A"/>
    <property type="match status" value="1"/>
</dbReference>
<dbReference type="STRING" id="247279.NIES1031_13610"/>
<name>A0A1U7HPB0_9CHRO</name>
<dbReference type="OrthoDB" id="285216at2"/>
<evidence type="ECO:0000313" key="3">
    <source>
        <dbReference type="Proteomes" id="UP000185984"/>
    </source>
</evidence>
<dbReference type="AlphaFoldDB" id="A0A1U7HPB0"/>
<dbReference type="CDD" id="cd04182">
    <property type="entry name" value="GT_2_like_f"/>
    <property type="match status" value="1"/>
</dbReference>
<dbReference type="GO" id="GO:0016779">
    <property type="term" value="F:nucleotidyltransferase activity"/>
    <property type="evidence" value="ECO:0007669"/>
    <property type="project" value="UniProtKB-ARBA"/>
</dbReference>